<dbReference type="InterPro" id="IPR011051">
    <property type="entry name" value="RmlC_Cupin_sf"/>
</dbReference>
<dbReference type="eggNOG" id="COG4766">
    <property type="taxonomic scope" value="Bacteria"/>
</dbReference>
<dbReference type="STRING" id="471853.Bcav_3331"/>
<dbReference type="EMBL" id="CP001618">
    <property type="protein sequence ID" value="ACQ81574.1"/>
    <property type="molecule type" value="Genomic_DNA"/>
</dbReference>
<dbReference type="AlphaFoldDB" id="C5C1G4"/>
<accession>C5C1G4</accession>
<dbReference type="InterPro" id="IPR010424">
    <property type="entry name" value="EutQ"/>
</dbReference>
<reference evidence="2 3" key="1">
    <citation type="journal article" date="2009" name="Stand. Genomic Sci.">
        <title>Complete genome sequence of Beutenbergia cavernae type strain (HKI 0122).</title>
        <authorList>
            <person name="Land M."/>
            <person name="Pukall R."/>
            <person name="Abt B."/>
            <person name="Goker M."/>
            <person name="Rohde M."/>
            <person name="Glavina Del Rio T."/>
            <person name="Tice H."/>
            <person name="Copeland A."/>
            <person name="Cheng J.F."/>
            <person name="Lucas S."/>
            <person name="Chen F."/>
            <person name="Nolan M."/>
            <person name="Bruce D."/>
            <person name="Goodwin L."/>
            <person name="Pitluck S."/>
            <person name="Ivanova N."/>
            <person name="Mavromatis K."/>
            <person name="Ovchinnikova G."/>
            <person name="Pati A."/>
            <person name="Chen A."/>
            <person name="Palaniappan K."/>
            <person name="Hauser L."/>
            <person name="Chang Y.J."/>
            <person name="Jefferies C.C."/>
            <person name="Saunders E."/>
            <person name="Brettin T."/>
            <person name="Detter J.C."/>
            <person name="Han C."/>
            <person name="Chain P."/>
            <person name="Bristow J."/>
            <person name="Eisen J.A."/>
            <person name="Markowitz V."/>
            <person name="Hugenholtz P."/>
            <person name="Kyrpides N.C."/>
            <person name="Klenk H.P."/>
            <person name="Lapidus A."/>
        </authorList>
    </citation>
    <scope>NUCLEOTIDE SEQUENCE [LARGE SCALE GENOMIC DNA]</scope>
    <source>
        <strain evidence="3">ATCC BAA-8 / DSM 12333 / NBRC 16432</strain>
    </source>
</reference>
<dbReference type="KEGG" id="bcv:Bcav_3331"/>
<proteinExistence type="predicted"/>
<feature type="region of interest" description="Disordered" evidence="1">
    <location>
        <begin position="1"/>
        <end position="20"/>
    </location>
</feature>
<evidence type="ECO:0000313" key="2">
    <source>
        <dbReference type="EMBL" id="ACQ81574.1"/>
    </source>
</evidence>
<dbReference type="Gene3D" id="2.60.120.10">
    <property type="entry name" value="Jelly Rolls"/>
    <property type="match status" value="1"/>
</dbReference>
<keyword evidence="3" id="KW-1185">Reference proteome</keyword>
<evidence type="ECO:0000313" key="3">
    <source>
        <dbReference type="Proteomes" id="UP000007962"/>
    </source>
</evidence>
<protein>
    <recommendedName>
        <fullName evidence="4">Cupin 2 conserved barrel domain protein</fullName>
    </recommendedName>
</protein>
<name>C5C1G4_BEUC1</name>
<evidence type="ECO:0000256" key="1">
    <source>
        <dbReference type="SAM" id="MobiDB-lite"/>
    </source>
</evidence>
<dbReference type="InterPro" id="IPR014710">
    <property type="entry name" value="RmlC-like_jellyroll"/>
</dbReference>
<dbReference type="Pfam" id="PF06249">
    <property type="entry name" value="EutQ"/>
    <property type="match status" value="1"/>
</dbReference>
<dbReference type="SUPFAM" id="SSF51182">
    <property type="entry name" value="RmlC-like cupins"/>
    <property type="match status" value="1"/>
</dbReference>
<dbReference type="OrthoDB" id="122936at2"/>
<sequence>MTEPAVRSFDSALANGPRLGDRRITMTPAVEASEGGPLSAYTAHLGRGERADVPAPYDEVWVVVSGRLRIVGPGGVVTAGAGEYLHVPRETPGELEAVEDTTLVCVSVPAH</sequence>
<dbReference type="Proteomes" id="UP000007962">
    <property type="component" value="Chromosome"/>
</dbReference>
<dbReference type="RefSeq" id="WP_015883811.1">
    <property type="nucleotide sequence ID" value="NC_012669.1"/>
</dbReference>
<evidence type="ECO:0008006" key="4">
    <source>
        <dbReference type="Google" id="ProtNLM"/>
    </source>
</evidence>
<organism evidence="2 3">
    <name type="scientific">Beutenbergia cavernae (strain ATCC BAA-8 / DSM 12333 / CCUG 43141 / JCM 11478 / NBRC 16432 / NCIMB 13614 / HKI 0122)</name>
    <dbReference type="NCBI Taxonomy" id="471853"/>
    <lineage>
        <taxon>Bacteria</taxon>
        <taxon>Bacillati</taxon>
        <taxon>Actinomycetota</taxon>
        <taxon>Actinomycetes</taxon>
        <taxon>Micrococcales</taxon>
        <taxon>Beutenbergiaceae</taxon>
        <taxon>Beutenbergia</taxon>
    </lineage>
</organism>
<gene>
    <name evidence="2" type="ordered locus">Bcav_3331</name>
</gene>
<dbReference type="HOGENOM" id="CLU_2118484_0_0_11"/>